<evidence type="ECO:0000313" key="3">
    <source>
        <dbReference type="Proteomes" id="UP001595607"/>
    </source>
</evidence>
<keyword evidence="3" id="KW-1185">Reference proteome</keyword>
<keyword evidence="1" id="KW-0732">Signal</keyword>
<dbReference type="NCBIfam" id="TIGR04433">
    <property type="entry name" value="UrcA_uranyl"/>
    <property type="match status" value="1"/>
</dbReference>
<evidence type="ECO:0000313" key="2">
    <source>
        <dbReference type="EMBL" id="MFC3301476.1"/>
    </source>
</evidence>
<comment type="caution">
    <text evidence="2">The sequence shown here is derived from an EMBL/GenBank/DDBJ whole genome shotgun (WGS) entry which is preliminary data.</text>
</comment>
<sequence>MKLMLTAAACALTLAATASARDLTIDIDLDEEQLATAESRIELLAEVDEAATEFCVASSELTDGVIIVDKCRVRMMKFFVENVEDERLDRSMKKYMRSEFKATR</sequence>
<dbReference type="EMBL" id="JBHRVA010000002">
    <property type="protein sequence ID" value="MFC3301476.1"/>
    <property type="molecule type" value="Genomic_DNA"/>
</dbReference>
<reference evidence="3" key="1">
    <citation type="journal article" date="2019" name="Int. J. Syst. Evol. Microbiol.">
        <title>The Global Catalogue of Microorganisms (GCM) 10K type strain sequencing project: providing services to taxonomists for standard genome sequencing and annotation.</title>
        <authorList>
            <consortium name="The Broad Institute Genomics Platform"/>
            <consortium name="The Broad Institute Genome Sequencing Center for Infectious Disease"/>
            <person name="Wu L."/>
            <person name="Ma J."/>
        </authorList>
    </citation>
    <scope>NUCLEOTIDE SEQUENCE [LARGE SCALE GENOMIC DNA]</scope>
    <source>
        <strain evidence="3">KCTC 22245</strain>
    </source>
</reference>
<gene>
    <name evidence="2" type="ORF">ACFONP_01870</name>
</gene>
<organism evidence="2 3">
    <name type="scientific">Parvularcula lutaonensis</name>
    <dbReference type="NCBI Taxonomy" id="491923"/>
    <lineage>
        <taxon>Bacteria</taxon>
        <taxon>Pseudomonadati</taxon>
        <taxon>Pseudomonadota</taxon>
        <taxon>Alphaproteobacteria</taxon>
        <taxon>Parvularculales</taxon>
        <taxon>Parvularculaceae</taxon>
        <taxon>Parvularcula</taxon>
    </lineage>
</organism>
<name>A0ABV7MAU1_9PROT</name>
<protein>
    <submittedName>
        <fullName evidence="2">UrcA family protein</fullName>
    </submittedName>
</protein>
<feature type="signal peptide" evidence="1">
    <location>
        <begin position="1"/>
        <end position="20"/>
    </location>
</feature>
<proteinExistence type="predicted"/>
<evidence type="ECO:0000256" key="1">
    <source>
        <dbReference type="SAM" id="SignalP"/>
    </source>
</evidence>
<accession>A0ABV7MAU1</accession>
<dbReference type="RefSeq" id="WP_189572539.1">
    <property type="nucleotide sequence ID" value="NZ_BMXU01000001.1"/>
</dbReference>
<dbReference type="Proteomes" id="UP001595607">
    <property type="component" value="Unassembled WGS sequence"/>
</dbReference>
<dbReference type="InterPro" id="IPR030972">
    <property type="entry name" value="UrcA_uranyl"/>
</dbReference>
<feature type="chain" id="PRO_5047499595" evidence="1">
    <location>
        <begin position="21"/>
        <end position="104"/>
    </location>
</feature>